<reference evidence="10 11" key="1">
    <citation type="submission" date="2020-03" db="EMBL/GenBank/DDBJ databases">
        <title>A novel species.</title>
        <authorList>
            <person name="Gao J."/>
        </authorList>
    </citation>
    <scope>NUCLEOTIDE SEQUENCE [LARGE SCALE GENOMIC DNA]</scope>
    <source>
        <strain evidence="10 11">QMT-12</strain>
    </source>
</reference>
<keyword evidence="4 7" id="KW-1133">Transmembrane helix</keyword>
<sequence>MKPPRSRLPWQDLLSESLAGILQRPARAALTSVGTLLGVGAFVAILGLTATASSQIDERFSLLSATEVTVEDVAGEQDEFSVLAFPSDADTRVEQLNGVEHAGVYWSVQLDEDHAVRASPITAAGSNGNTQVVAASSGVLEAAEPTLVEGRLFDRWHDRTDQQVAVVGAGVASRLGITTLETHPAVFIGDEAFTVVGIVSDVKRKADLLLSVVVPRSTAEQLWGAPKSDAKMLISTAPGAAVQVAAEAPVALDPAHPDYFKAIPPPDPRTLRSAVSGDLDELFLLLAVICLFIGTIGIANTTLVAVLERTGEIGLRRALGARSRHITAQFLTESAVLGTLGGLIGTSLGTLTVVIVAVARDWTPVISFATVAAAPGIGLFTGLLAGLYPAWRASRIQPVEALRH</sequence>
<keyword evidence="2" id="KW-1003">Cell membrane</keyword>
<name>A0A6G9GWP4_9ACTN</name>
<feature type="transmembrane region" description="Helical" evidence="7">
    <location>
        <begin position="28"/>
        <end position="50"/>
    </location>
</feature>
<organism evidence="10 11">
    <name type="scientific">Streptomyces liangshanensis</name>
    <dbReference type="NCBI Taxonomy" id="2717324"/>
    <lineage>
        <taxon>Bacteria</taxon>
        <taxon>Bacillati</taxon>
        <taxon>Actinomycetota</taxon>
        <taxon>Actinomycetes</taxon>
        <taxon>Kitasatosporales</taxon>
        <taxon>Streptomycetaceae</taxon>
        <taxon>Streptomyces</taxon>
    </lineage>
</organism>
<comment type="similarity">
    <text evidence="6">Belongs to the ABC-4 integral membrane protein family.</text>
</comment>
<dbReference type="GO" id="GO:0005886">
    <property type="term" value="C:plasma membrane"/>
    <property type="evidence" value="ECO:0007669"/>
    <property type="project" value="UniProtKB-SubCell"/>
</dbReference>
<feature type="domain" description="ABC3 transporter permease C-terminal" evidence="8">
    <location>
        <begin position="285"/>
        <end position="398"/>
    </location>
</feature>
<keyword evidence="5 7" id="KW-0472">Membrane</keyword>
<keyword evidence="3 7" id="KW-0812">Transmembrane</keyword>
<evidence type="ECO:0000256" key="7">
    <source>
        <dbReference type="SAM" id="Phobius"/>
    </source>
</evidence>
<feature type="domain" description="MacB-like periplasmic core" evidence="9">
    <location>
        <begin position="29"/>
        <end position="247"/>
    </location>
</feature>
<feature type="transmembrane region" description="Helical" evidence="7">
    <location>
        <begin position="334"/>
        <end position="359"/>
    </location>
</feature>
<evidence type="ECO:0000259" key="8">
    <source>
        <dbReference type="Pfam" id="PF02687"/>
    </source>
</evidence>
<dbReference type="RefSeq" id="WP_167026960.1">
    <property type="nucleotide sequence ID" value="NZ_CP050177.1"/>
</dbReference>
<keyword evidence="11" id="KW-1185">Reference proteome</keyword>
<gene>
    <name evidence="10" type="ORF">HA039_10150</name>
</gene>
<evidence type="ECO:0000256" key="2">
    <source>
        <dbReference type="ARBA" id="ARBA00022475"/>
    </source>
</evidence>
<dbReference type="InterPro" id="IPR003838">
    <property type="entry name" value="ABC3_permease_C"/>
</dbReference>
<accession>A0A6G9GWP4</accession>
<feature type="transmembrane region" description="Helical" evidence="7">
    <location>
        <begin position="365"/>
        <end position="388"/>
    </location>
</feature>
<evidence type="ECO:0000256" key="1">
    <source>
        <dbReference type="ARBA" id="ARBA00004651"/>
    </source>
</evidence>
<evidence type="ECO:0000256" key="4">
    <source>
        <dbReference type="ARBA" id="ARBA00022989"/>
    </source>
</evidence>
<dbReference type="Pfam" id="PF12704">
    <property type="entry name" value="MacB_PCD"/>
    <property type="match status" value="1"/>
</dbReference>
<comment type="subcellular location">
    <subcellularLocation>
        <location evidence="1">Cell membrane</location>
        <topology evidence="1">Multi-pass membrane protein</topology>
    </subcellularLocation>
</comment>
<dbReference type="Pfam" id="PF02687">
    <property type="entry name" value="FtsX"/>
    <property type="match status" value="1"/>
</dbReference>
<protein>
    <submittedName>
        <fullName evidence="10">ABC transporter permease</fullName>
    </submittedName>
</protein>
<dbReference type="KEGG" id="slia:HA039_10150"/>
<dbReference type="Proteomes" id="UP000501179">
    <property type="component" value="Chromosome"/>
</dbReference>
<dbReference type="GO" id="GO:0022857">
    <property type="term" value="F:transmembrane transporter activity"/>
    <property type="evidence" value="ECO:0007669"/>
    <property type="project" value="TreeGrafter"/>
</dbReference>
<dbReference type="PANTHER" id="PTHR30572">
    <property type="entry name" value="MEMBRANE COMPONENT OF TRANSPORTER-RELATED"/>
    <property type="match status" value="1"/>
</dbReference>
<dbReference type="InterPro" id="IPR050250">
    <property type="entry name" value="Macrolide_Exporter_MacB"/>
</dbReference>
<dbReference type="AlphaFoldDB" id="A0A6G9GWP4"/>
<evidence type="ECO:0000256" key="5">
    <source>
        <dbReference type="ARBA" id="ARBA00023136"/>
    </source>
</evidence>
<evidence type="ECO:0000256" key="6">
    <source>
        <dbReference type="ARBA" id="ARBA00038076"/>
    </source>
</evidence>
<evidence type="ECO:0000313" key="11">
    <source>
        <dbReference type="Proteomes" id="UP000501179"/>
    </source>
</evidence>
<evidence type="ECO:0000259" key="9">
    <source>
        <dbReference type="Pfam" id="PF12704"/>
    </source>
</evidence>
<dbReference type="EMBL" id="CP050177">
    <property type="protein sequence ID" value="QIQ02630.1"/>
    <property type="molecule type" value="Genomic_DNA"/>
</dbReference>
<feature type="transmembrane region" description="Helical" evidence="7">
    <location>
        <begin position="282"/>
        <end position="307"/>
    </location>
</feature>
<proteinExistence type="inferred from homology"/>
<dbReference type="InterPro" id="IPR025857">
    <property type="entry name" value="MacB_PCD"/>
</dbReference>
<evidence type="ECO:0000256" key="3">
    <source>
        <dbReference type="ARBA" id="ARBA00022692"/>
    </source>
</evidence>
<dbReference type="PANTHER" id="PTHR30572:SF4">
    <property type="entry name" value="ABC TRANSPORTER PERMEASE YTRF"/>
    <property type="match status" value="1"/>
</dbReference>
<evidence type="ECO:0000313" key="10">
    <source>
        <dbReference type="EMBL" id="QIQ02630.1"/>
    </source>
</evidence>